<dbReference type="InterPro" id="IPR049900">
    <property type="entry name" value="PKS_mFAS_DH"/>
</dbReference>
<dbReference type="PANTHER" id="PTHR43775">
    <property type="entry name" value="FATTY ACID SYNTHASE"/>
    <property type="match status" value="1"/>
</dbReference>
<feature type="region of interest" description="C-terminal hotdog fold" evidence="1">
    <location>
        <begin position="1002"/>
        <end position="1140"/>
    </location>
</feature>
<dbReference type="Gene3D" id="3.40.50.1820">
    <property type="entry name" value="alpha/beta hydrolase"/>
    <property type="match status" value="1"/>
</dbReference>
<dbReference type="SUPFAM" id="SSF53901">
    <property type="entry name" value="Thiolase-like"/>
    <property type="match status" value="2"/>
</dbReference>
<dbReference type="Gene3D" id="3.40.366.10">
    <property type="entry name" value="Malonyl-Coenzyme A Acyl Carrier Protein, domain 2"/>
    <property type="match status" value="1"/>
</dbReference>
<accession>A0A9P0T9K8</accession>
<dbReference type="SUPFAM" id="SSF53474">
    <property type="entry name" value="alpha/beta-Hydrolases"/>
    <property type="match status" value="1"/>
</dbReference>
<feature type="domain" description="PKS/mFAS DH" evidence="3">
    <location>
        <begin position="869"/>
        <end position="1140"/>
    </location>
</feature>
<dbReference type="Gene3D" id="3.40.47.10">
    <property type="match status" value="1"/>
</dbReference>
<dbReference type="InterPro" id="IPR014031">
    <property type="entry name" value="Ketoacyl_synth_C"/>
</dbReference>
<dbReference type="SMART" id="SM00829">
    <property type="entry name" value="PKS_ER"/>
    <property type="match status" value="1"/>
</dbReference>
<dbReference type="Gene3D" id="3.40.50.720">
    <property type="entry name" value="NAD(P)-binding Rossmann-like Domain"/>
    <property type="match status" value="1"/>
</dbReference>
<dbReference type="GO" id="GO:0016491">
    <property type="term" value="F:oxidoreductase activity"/>
    <property type="evidence" value="ECO:0007669"/>
    <property type="project" value="InterPro"/>
</dbReference>
<feature type="active site" description="Proton donor; for dehydratase activity" evidence="1">
    <location>
        <position position="1051"/>
    </location>
</feature>
<dbReference type="SUPFAM" id="SSF50129">
    <property type="entry name" value="GroES-like"/>
    <property type="match status" value="1"/>
</dbReference>
<dbReference type="Pfam" id="PF02801">
    <property type="entry name" value="Ketoacyl-synt_C"/>
    <property type="match status" value="1"/>
</dbReference>
<comment type="caution">
    <text evidence="4">The sequence shown here is derived from an EMBL/GenBank/DDBJ whole genome shotgun (WGS) entry which is preliminary data.</text>
</comment>
<evidence type="ECO:0000259" key="2">
    <source>
        <dbReference type="PROSITE" id="PS52004"/>
    </source>
</evidence>
<dbReference type="SUPFAM" id="SSF51735">
    <property type="entry name" value="NAD(P)-binding Rossmann-fold domains"/>
    <property type="match status" value="1"/>
</dbReference>
<dbReference type="InterPro" id="IPR016039">
    <property type="entry name" value="Thiolase-like"/>
</dbReference>
<reference evidence="4" key="1">
    <citation type="submission" date="2022-05" db="EMBL/GenBank/DDBJ databases">
        <authorList>
            <person name="Okamura Y."/>
        </authorList>
    </citation>
    <scope>NUCLEOTIDE SEQUENCE</scope>
</reference>
<dbReference type="GO" id="GO:0004312">
    <property type="term" value="F:fatty acid synthase activity"/>
    <property type="evidence" value="ECO:0007669"/>
    <property type="project" value="TreeGrafter"/>
</dbReference>
<dbReference type="InterPro" id="IPR020843">
    <property type="entry name" value="ER"/>
</dbReference>
<evidence type="ECO:0000313" key="5">
    <source>
        <dbReference type="Proteomes" id="UP001152562"/>
    </source>
</evidence>
<dbReference type="Gene3D" id="3.90.180.10">
    <property type="entry name" value="Medium-chain alcohol dehydrogenases, catalytic domain"/>
    <property type="match status" value="1"/>
</dbReference>
<dbReference type="Proteomes" id="UP001152562">
    <property type="component" value="Unassembled WGS sequence"/>
</dbReference>
<dbReference type="InterPro" id="IPR016036">
    <property type="entry name" value="Malonyl_transacylase_ACP-bd"/>
</dbReference>
<dbReference type="SUPFAM" id="SSF52151">
    <property type="entry name" value="FabD/lysophospholipase-like"/>
    <property type="match status" value="1"/>
</dbReference>
<gene>
    <name evidence="4" type="ORF">PIBRA_LOCUS4955</name>
</gene>
<keyword evidence="5" id="KW-1185">Reference proteome</keyword>
<dbReference type="InterPro" id="IPR042104">
    <property type="entry name" value="PKS_dehydratase_sf"/>
</dbReference>
<feature type="domain" description="Ketosynthase family 3 (KS3)" evidence="2">
    <location>
        <begin position="16"/>
        <end position="426"/>
    </location>
</feature>
<evidence type="ECO:0000256" key="1">
    <source>
        <dbReference type="PROSITE-ProRule" id="PRU01363"/>
    </source>
</evidence>
<dbReference type="GO" id="GO:0006633">
    <property type="term" value="P:fatty acid biosynthetic process"/>
    <property type="evidence" value="ECO:0007669"/>
    <property type="project" value="TreeGrafter"/>
</dbReference>
<dbReference type="SMART" id="SM00825">
    <property type="entry name" value="PKS_KS"/>
    <property type="match status" value="1"/>
</dbReference>
<dbReference type="CDD" id="cd05195">
    <property type="entry name" value="enoyl_red"/>
    <property type="match status" value="1"/>
</dbReference>
<dbReference type="InterPro" id="IPR016035">
    <property type="entry name" value="Acyl_Trfase/lysoPLipase"/>
</dbReference>
<dbReference type="InterPro" id="IPR050091">
    <property type="entry name" value="PKS_NRPS_Biosynth_Enz"/>
</dbReference>
<proteinExistence type="predicted"/>
<dbReference type="Gene3D" id="3.10.129.110">
    <property type="entry name" value="Polyketide synthase dehydratase"/>
    <property type="match status" value="1"/>
</dbReference>
<organism evidence="4 5">
    <name type="scientific">Pieris brassicae</name>
    <name type="common">White butterfly</name>
    <name type="synonym">Large white butterfly</name>
    <dbReference type="NCBI Taxonomy" id="7116"/>
    <lineage>
        <taxon>Eukaryota</taxon>
        <taxon>Metazoa</taxon>
        <taxon>Ecdysozoa</taxon>
        <taxon>Arthropoda</taxon>
        <taxon>Hexapoda</taxon>
        <taxon>Insecta</taxon>
        <taxon>Pterygota</taxon>
        <taxon>Neoptera</taxon>
        <taxon>Endopterygota</taxon>
        <taxon>Lepidoptera</taxon>
        <taxon>Glossata</taxon>
        <taxon>Ditrysia</taxon>
        <taxon>Papilionoidea</taxon>
        <taxon>Pieridae</taxon>
        <taxon>Pierinae</taxon>
        <taxon>Pieris</taxon>
    </lineage>
</organism>
<protein>
    <submittedName>
        <fullName evidence="4">Uncharacterized protein</fullName>
    </submittedName>
</protein>
<dbReference type="InterPro" id="IPR020841">
    <property type="entry name" value="PKS_Beta-ketoAc_synthase_dom"/>
</dbReference>
<name>A0A9P0T9K8_PIEBR</name>
<dbReference type="SUPFAM" id="SSF55048">
    <property type="entry name" value="Probable ACP-binding domain of malonyl-CoA ACP transacylase"/>
    <property type="match status" value="1"/>
</dbReference>
<evidence type="ECO:0000313" key="4">
    <source>
        <dbReference type="EMBL" id="CAH4027916.1"/>
    </source>
</evidence>
<dbReference type="Pfam" id="PF00109">
    <property type="entry name" value="ketoacyl-synt"/>
    <property type="match status" value="1"/>
</dbReference>
<dbReference type="EMBL" id="CALOZG010000005">
    <property type="protein sequence ID" value="CAH4027916.1"/>
    <property type="molecule type" value="Genomic_DNA"/>
</dbReference>
<dbReference type="InterPro" id="IPR001227">
    <property type="entry name" value="Ac_transferase_dom_sf"/>
</dbReference>
<sequence length="2297" mass="257565">MVLKTQKFTENDTVHEDSVVISGMAGLYPQSHNVKEFKDILYNKVNPIKPKETRWKYNHPEVANSTGKVPELECFDAQFFKIHYRLGNSMDSMSKKILEQAFDAIYDAGICPNQLSGTKVGVYLGTCFSETEKACFYVATSRTGFGIAGCSKSMFANRISYWLNAKGPSMSVDQACCSSTVALELAYQALIRGEVDSAIVGGTNICLHPQSTVHYGRIMPISKDGVTKSFDKNAHGCAKSEAINVLFLQRAKDALRIYAEVVHVKSEFCGLPKDKDGPLFTLYREPCGMANFLKTFYEEANVPPQAVEYVEAFGSATPEVDKAELEAIDRVFCDNREDPLLVGSVMSNLGYVEAASGISSITKVLLGYESGKLAANINCDDPIDDVDGIRTGKMQLVRDHEPFRQGYTAVNGVSVTGVNAHVLLRGLNKTKDLNRYKSNFPHLVAISGRQKSAVEKIFEDLKKRPIDPEELALFHNIHQTKISGHLGRGYILLDTNQDNETVVLSETADYFDDVKRPLWFVYSGMGSQWAGMGAQLMRIPVFAAAIERCRQALEPKGIDILHIITAPDKKIYDNILHSFVGIAAIQIGLTDVLKEMGVVPDKIIGHSVGELGCAYADGCLTAEEMILSAYSRGLVSVQTPFIRGSMAAVGIGYEQITKLCPPEIEVACHNSSESSTISGPADAMKQFVESLTAKGVFAKEVPCSNIAYHSRYIAEAGPGLLKYLTEVIPTPRARSERWVSTSIPQDRWEEPLAKYSSAEYHTNNLLCPVLFEETAQLIPKNAVLLEVAPHGLLQAILKRSLSSCINIPLTRRGHPDNVTHMLDAIGKLYMQGYYPKVQALYPKVQFPVSTGTPMLGHLIEWAHTEKWNLPLYVSAHRKAATACKFVLSVHDEEYNYLQGHVIRGQNLLPFSAALVAVWDTLAMFFGLEKKHTSVQFKSIQFYAQSALHDGRQLTLNVGIQRGSGKFEVSNNSMLMVSGYAEIIEKGNESHRLFQIPVHKSEENTLKTNDIYKLMHSRDYQYSGEFRSLLSVNTSITQAEISWNDNWVAFIDALIQLNNVRRSHNTVSLPDSIRKLTIDIDEHKISDNKILRADVIDIHDCTRCGGVLIESLTFRDLPVSNNEAVTMKSLQFVPNFMPGQSNELSALYVYLQIIAENVDDDQINAVEIIENYDGISKYKTLDRVVFDIPEINMKYRKMHHDVLYKKGLGKDNAVFVTNLSNNDKLTKAFDKYLPPNTIIVNKEYSAENKIRPSTLYTVLCNHNIEDNLVLQLIRWKPDNTIVGTSSLTVRSNSNLSHLISTLKYLPAHQKVMIFSSYPPIPNLENLVKEWRKEGRKVNLIMVNHSIDEQQFVEDLPKTDLVVNVLDHGTWGGKYYVPMKASVDHRREAMLQSASIGDISSLHWVAAPNVQEPGVNVKVHYAGVNELDVKRASGVVKFAKNSTKTYFGMDFSGTTANGCKVMGLIRGGSISSRVRANPNLLWPVPDHWTLEDAATVPLAYCQAFYCLAMKNRFFPGKTVLIHGGTGSLGQAAISLCLAYKCEIFSTVSNRRKKEFLLKLFPTLKEENIGYSRDSTFGDMILSKTKEKGCDIVLSCVKGELKNISMNSCGSSGIIIDTALIHNHEDYNFGMHSLTKDRSYKLVDFSSMFEFGTIEEFKRLQALVSEGIALGYVRPLTRLVYSPKDVSRAFRLINDSKHRGRVLIDLQHNIPIERASLQVSPEMSHLVISDDDILATQLIDRLVDRGVRKVRLVTSTSDIVLYKQMYWSKLGVNIEVINQDTYNKNNIPALLKDLNIEGVYTIITKDTIFDKVNEFLKELDLKTRVLSPIIRYFAIINENSGIGEHVSLLRKKDRLATALVRLPSLKMRDIENDCKMSMRCAIDIIEKALISQEAVILAHRVPAKVNLLEDIAKWADIKLPQNVDSDSTLCDLGMHESKTKAVQFCLRDHYNLWFLEEEIPNLNIERIRETEEKLLEKQYTDEPGLSSFFSYVDSDELLAITEMTFLPTLTSSSSMRDDEFDPDQAFLCIVPGVEGHHQRFMELCERLKLPALVLQPGLGTDESLQDIAKRFAKCLLSRTELKKHFYLMGYESGVIIALEMAAILEDNGLTGVVYCLGGTPNEIGAQFDSKLPEIKDEVLLQESVGKHMVKLMSGENTSSLDEKLNKATTWEERVTYCVRDLIGRVSYSTQYTKELIEAAYSRIMQVKKYAAKPQKLRSLLILMRANFDEELKNDSMQQYSQQPVIKYQLKAPLCYAAQDLRCAAIINKHLEVDLIEAFNKRNLCETYLLNADTFMTAAVE</sequence>
<dbReference type="InterPro" id="IPR032821">
    <property type="entry name" value="PKS_assoc"/>
</dbReference>
<dbReference type="Pfam" id="PF16197">
    <property type="entry name" value="KAsynt_C_assoc"/>
    <property type="match status" value="1"/>
</dbReference>
<dbReference type="InterPro" id="IPR014030">
    <property type="entry name" value="Ketoacyl_synth_N"/>
</dbReference>
<dbReference type="PANTHER" id="PTHR43775:SF23">
    <property type="entry name" value="FATTY ACID SYNTHASE 3"/>
    <property type="match status" value="1"/>
</dbReference>
<evidence type="ECO:0000259" key="3">
    <source>
        <dbReference type="PROSITE" id="PS52019"/>
    </source>
</evidence>
<dbReference type="Pfam" id="PF00698">
    <property type="entry name" value="Acyl_transf_1"/>
    <property type="match status" value="1"/>
</dbReference>
<dbReference type="InterPro" id="IPR011032">
    <property type="entry name" value="GroES-like_sf"/>
</dbReference>
<dbReference type="SMART" id="SM00827">
    <property type="entry name" value="PKS_AT"/>
    <property type="match status" value="1"/>
</dbReference>
<dbReference type="Gene3D" id="3.30.70.3290">
    <property type="match status" value="1"/>
</dbReference>
<feature type="region of interest" description="N-terminal hotdog fold" evidence="1">
    <location>
        <begin position="869"/>
        <end position="989"/>
    </location>
</feature>
<dbReference type="InterPro" id="IPR014043">
    <property type="entry name" value="Acyl_transferase_dom"/>
</dbReference>
<feature type="active site" description="Proton acceptor; for dehydratase activity" evidence="1">
    <location>
        <position position="900"/>
    </location>
</feature>
<dbReference type="PROSITE" id="PS52019">
    <property type="entry name" value="PKS_MFAS_DH"/>
    <property type="match status" value="1"/>
</dbReference>
<dbReference type="InterPro" id="IPR029058">
    <property type="entry name" value="AB_hydrolase_fold"/>
</dbReference>
<dbReference type="PROSITE" id="PS52004">
    <property type="entry name" value="KS3_2"/>
    <property type="match status" value="1"/>
</dbReference>
<dbReference type="CDD" id="cd00833">
    <property type="entry name" value="PKS"/>
    <property type="match status" value="1"/>
</dbReference>
<dbReference type="InterPro" id="IPR036291">
    <property type="entry name" value="NAD(P)-bd_dom_sf"/>
</dbReference>